<comment type="catalytic activity">
    <reaction evidence="12">
        <text>ssDNA + n NTP = ssDNA/pppN(pN)n-1 hybrid + (n-1) diphosphate.</text>
        <dbReference type="EC" id="2.7.7.101"/>
    </reaction>
</comment>
<dbReference type="GO" id="GO:0005737">
    <property type="term" value="C:cytoplasm"/>
    <property type="evidence" value="ECO:0007669"/>
    <property type="project" value="TreeGrafter"/>
</dbReference>
<evidence type="ECO:0000256" key="7">
    <source>
        <dbReference type="ARBA" id="ARBA00022771"/>
    </source>
</evidence>
<dbReference type="PANTHER" id="PTHR30313">
    <property type="entry name" value="DNA PRIMASE"/>
    <property type="match status" value="1"/>
</dbReference>
<gene>
    <name evidence="12" type="primary">dnaG</name>
    <name evidence="16" type="ORF">SAMN04487775_104214</name>
</gene>
<feature type="domain" description="Toprim" evidence="15">
    <location>
        <begin position="265"/>
        <end position="348"/>
    </location>
</feature>
<dbReference type="AlphaFoldDB" id="A0A1I3KD64"/>
<keyword evidence="6 12" id="KW-0479">Metal-binding</keyword>
<keyword evidence="17" id="KW-1185">Reference proteome</keyword>
<evidence type="ECO:0000313" key="17">
    <source>
        <dbReference type="Proteomes" id="UP000182737"/>
    </source>
</evidence>
<dbReference type="InterPro" id="IPR006171">
    <property type="entry name" value="TOPRIM_dom"/>
</dbReference>
<feature type="zinc finger region" description="CHC2-type" evidence="12 14">
    <location>
        <begin position="42"/>
        <end position="66"/>
    </location>
</feature>
<dbReference type="GO" id="GO:0008270">
    <property type="term" value="F:zinc ion binding"/>
    <property type="evidence" value="ECO:0007669"/>
    <property type="project" value="UniProtKB-UniRule"/>
</dbReference>
<dbReference type="Proteomes" id="UP000182737">
    <property type="component" value="Unassembled WGS sequence"/>
</dbReference>
<dbReference type="PIRSF" id="PIRSF002811">
    <property type="entry name" value="DnaG"/>
    <property type="match status" value="1"/>
</dbReference>
<evidence type="ECO:0000256" key="5">
    <source>
        <dbReference type="ARBA" id="ARBA00022705"/>
    </source>
</evidence>
<evidence type="ECO:0000256" key="8">
    <source>
        <dbReference type="ARBA" id="ARBA00022833"/>
    </source>
</evidence>
<sequence length="605" mass="68900">MAGGFISNETIDAVLNTTDIITTVGEYTKLERRGGNDYWGCCPFHGEKTASFHVDGDKKFYHCFGCHKGGNVISFIMEMEKLSYVDAIQSLAKKAGIEIKYQNGYKPDPNFVKTNDSEQYIELYERTASMFHYFLMETPQGQKALEYITKRGLTKETIEKFKLGYAPADRKWLFKFLRGKNFSAEFLGKSGLFSQKYPEYSFFSDRLMFPIFNRKGQVVAFGGRVIPPADESQRKYLNSGDLPQFKKRETLFGFSFAKNSIREKKSIIFCEGNMDVIAYHQCGLDYAVATLGTALTEDHIKMISGFVANGVVYLSFDSDGAGQEATWKAIKLCREHDLTVKIIRLKGGKDPAEIMLKFGKENLTAQVNNAILDSDYLIFRLGEKYPTDTPEGKTKAALEYFQYVDALQSDIQKESCLEQLCQAFNLKPEAVKRDFNNRSQARERANIRQNNNNTEQGTQIKLDAELRGLIAVTADLNQFEVLRTKLTEQDFSNPAAKRLYRVLEECFTEKIFTIRDILNRCDDGNLVQLITGTISSGVYQSEQVSVIVNDTVNYIKRNKLDAQRNKLLQRIKEYTVVTQEDQNQLNALLAEKFELDKQVQSLGKK</sequence>
<dbReference type="InterPro" id="IPR013264">
    <property type="entry name" value="DNAG_N"/>
</dbReference>
<dbReference type="InterPro" id="IPR002694">
    <property type="entry name" value="Znf_CHC2"/>
</dbReference>
<dbReference type="InterPro" id="IPR050219">
    <property type="entry name" value="DnaG_primase"/>
</dbReference>
<comment type="cofactor">
    <cofactor evidence="12 13 14">
        <name>Zn(2+)</name>
        <dbReference type="ChEBI" id="CHEBI:29105"/>
    </cofactor>
    <text evidence="12 13 14">Binds 1 zinc ion per monomer.</text>
</comment>
<dbReference type="GO" id="GO:0000428">
    <property type="term" value="C:DNA-directed RNA polymerase complex"/>
    <property type="evidence" value="ECO:0007669"/>
    <property type="project" value="UniProtKB-KW"/>
</dbReference>
<dbReference type="SUPFAM" id="SSF57783">
    <property type="entry name" value="Zinc beta-ribbon"/>
    <property type="match status" value="1"/>
</dbReference>
<dbReference type="FunFam" id="3.90.580.10:FF:000001">
    <property type="entry name" value="DNA primase"/>
    <property type="match status" value="1"/>
</dbReference>
<dbReference type="SMART" id="SM00493">
    <property type="entry name" value="TOPRIM"/>
    <property type="match status" value="1"/>
</dbReference>
<evidence type="ECO:0000313" key="16">
    <source>
        <dbReference type="EMBL" id="SFI70218.1"/>
    </source>
</evidence>
<proteinExistence type="inferred from homology"/>
<keyword evidence="7 12" id="KW-0863">Zinc-finger</keyword>
<dbReference type="HAMAP" id="MF_00974">
    <property type="entry name" value="DNA_primase_DnaG"/>
    <property type="match status" value="1"/>
</dbReference>
<comment type="domain">
    <text evidence="12">Contains an N-terminal zinc-binding domain, a central core domain that contains the primase activity, and a C-terminal DnaB-binding domain.</text>
</comment>
<dbReference type="PROSITE" id="PS50880">
    <property type="entry name" value="TOPRIM"/>
    <property type="match status" value="1"/>
</dbReference>
<dbReference type="InterPro" id="IPR034151">
    <property type="entry name" value="TOPRIM_DnaG_bac"/>
</dbReference>
<organism evidence="16 17">
    <name type="scientific">Treponema bryantii</name>
    <dbReference type="NCBI Taxonomy" id="163"/>
    <lineage>
        <taxon>Bacteria</taxon>
        <taxon>Pseudomonadati</taxon>
        <taxon>Spirochaetota</taxon>
        <taxon>Spirochaetia</taxon>
        <taxon>Spirochaetales</taxon>
        <taxon>Treponemataceae</taxon>
        <taxon>Treponema</taxon>
    </lineage>
</organism>
<comment type="subunit">
    <text evidence="12">Monomer. Interacts with DnaB.</text>
</comment>
<keyword evidence="11 12" id="KW-0804">Transcription</keyword>
<dbReference type="SUPFAM" id="SSF56731">
    <property type="entry name" value="DNA primase core"/>
    <property type="match status" value="1"/>
</dbReference>
<evidence type="ECO:0000256" key="10">
    <source>
        <dbReference type="ARBA" id="ARBA00023125"/>
    </source>
</evidence>
<dbReference type="OrthoDB" id="9803773at2"/>
<dbReference type="InterPro" id="IPR030846">
    <property type="entry name" value="DnaG_bac"/>
</dbReference>
<keyword evidence="10 12" id="KW-0238">DNA-binding</keyword>
<dbReference type="Pfam" id="PF10410">
    <property type="entry name" value="DnaB_bind"/>
    <property type="match status" value="1"/>
</dbReference>
<evidence type="ECO:0000256" key="12">
    <source>
        <dbReference type="HAMAP-Rule" id="MF_00974"/>
    </source>
</evidence>
<dbReference type="RefSeq" id="WP_083425710.1">
    <property type="nucleotide sequence ID" value="NZ_FORI01000004.1"/>
</dbReference>
<dbReference type="GO" id="GO:0003899">
    <property type="term" value="F:DNA-directed RNA polymerase activity"/>
    <property type="evidence" value="ECO:0007669"/>
    <property type="project" value="UniProtKB-UniRule"/>
</dbReference>
<dbReference type="InterPro" id="IPR006295">
    <property type="entry name" value="DNA_primase_DnaG"/>
</dbReference>
<name>A0A1I3KD64_9SPIR</name>
<dbReference type="InterPro" id="IPR037068">
    <property type="entry name" value="DNA_primase_core_N_sf"/>
</dbReference>
<dbReference type="Pfam" id="PF08275">
    <property type="entry name" value="DNAG_N"/>
    <property type="match status" value="1"/>
</dbReference>
<dbReference type="GO" id="GO:0003677">
    <property type="term" value="F:DNA binding"/>
    <property type="evidence" value="ECO:0007669"/>
    <property type="project" value="UniProtKB-KW"/>
</dbReference>
<dbReference type="Gene3D" id="3.90.980.10">
    <property type="entry name" value="DNA primase, catalytic core, N-terminal domain"/>
    <property type="match status" value="1"/>
</dbReference>
<dbReference type="CDD" id="cd03364">
    <property type="entry name" value="TOPRIM_DnaG_primases"/>
    <property type="match status" value="1"/>
</dbReference>
<keyword evidence="4 12" id="KW-0548">Nucleotidyltransferase</keyword>
<dbReference type="InterPro" id="IPR019475">
    <property type="entry name" value="DNA_primase_DnaB-bd"/>
</dbReference>
<keyword evidence="9" id="KW-0460">Magnesium</keyword>
<protein>
    <recommendedName>
        <fullName evidence="12 13">DNA primase</fullName>
        <ecNumber evidence="12">2.7.7.101</ecNumber>
    </recommendedName>
</protein>
<keyword evidence="5 12" id="KW-0235">DNA replication</keyword>
<dbReference type="PANTHER" id="PTHR30313:SF2">
    <property type="entry name" value="DNA PRIMASE"/>
    <property type="match status" value="1"/>
</dbReference>
<dbReference type="InterPro" id="IPR016136">
    <property type="entry name" value="DNA_helicase_N/primase_C"/>
</dbReference>
<dbReference type="Gene3D" id="1.10.860.10">
    <property type="entry name" value="DNAb Helicase, Chain A"/>
    <property type="match status" value="1"/>
</dbReference>
<evidence type="ECO:0000256" key="4">
    <source>
        <dbReference type="ARBA" id="ARBA00022695"/>
    </source>
</evidence>
<dbReference type="Pfam" id="PF13155">
    <property type="entry name" value="Toprim_2"/>
    <property type="match status" value="1"/>
</dbReference>
<evidence type="ECO:0000256" key="11">
    <source>
        <dbReference type="ARBA" id="ARBA00023163"/>
    </source>
</evidence>
<keyword evidence="8 12" id="KW-0862">Zinc</keyword>
<comment type="function">
    <text evidence="12 13">RNA polymerase that catalyzes the synthesis of short RNA molecules used as primers for DNA polymerase during DNA replication.</text>
</comment>
<dbReference type="GO" id="GO:1990077">
    <property type="term" value="C:primosome complex"/>
    <property type="evidence" value="ECO:0007669"/>
    <property type="project" value="UniProtKB-KW"/>
</dbReference>
<evidence type="ECO:0000256" key="3">
    <source>
        <dbReference type="ARBA" id="ARBA00022679"/>
    </source>
</evidence>
<keyword evidence="1 12" id="KW-0240">DNA-directed RNA polymerase</keyword>
<evidence type="ECO:0000256" key="13">
    <source>
        <dbReference type="PIRNR" id="PIRNR002811"/>
    </source>
</evidence>
<dbReference type="SMART" id="SM00400">
    <property type="entry name" value="ZnF_CHCC"/>
    <property type="match status" value="1"/>
</dbReference>
<dbReference type="Gene3D" id="3.40.1360.10">
    <property type="match status" value="1"/>
</dbReference>
<evidence type="ECO:0000259" key="15">
    <source>
        <dbReference type="PROSITE" id="PS50880"/>
    </source>
</evidence>
<accession>A0A1I3KD64</accession>
<keyword evidence="2 12" id="KW-0639">Primosome</keyword>
<dbReference type="Pfam" id="PF01807">
    <property type="entry name" value="Zn_ribbon_DnaG"/>
    <property type="match status" value="1"/>
</dbReference>
<dbReference type="EMBL" id="FORI01000004">
    <property type="protein sequence ID" value="SFI70218.1"/>
    <property type="molecule type" value="Genomic_DNA"/>
</dbReference>
<dbReference type="EC" id="2.7.7.101" evidence="12"/>
<evidence type="ECO:0000256" key="2">
    <source>
        <dbReference type="ARBA" id="ARBA00022515"/>
    </source>
</evidence>
<dbReference type="Gene3D" id="3.90.580.10">
    <property type="entry name" value="Zinc finger, CHC2-type domain"/>
    <property type="match status" value="1"/>
</dbReference>
<comment type="similarity">
    <text evidence="12 13">Belongs to the DnaG primase family.</text>
</comment>
<evidence type="ECO:0000256" key="14">
    <source>
        <dbReference type="PIRSR" id="PIRSR002811-1"/>
    </source>
</evidence>
<dbReference type="NCBIfam" id="TIGR01391">
    <property type="entry name" value="dnaG"/>
    <property type="match status" value="1"/>
</dbReference>
<dbReference type="GO" id="GO:0006269">
    <property type="term" value="P:DNA replication, synthesis of primer"/>
    <property type="evidence" value="ECO:0007669"/>
    <property type="project" value="UniProtKB-UniRule"/>
</dbReference>
<evidence type="ECO:0000256" key="9">
    <source>
        <dbReference type="ARBA" id="ARBA00022842"/>
    </source>
</evidence>
<evidence type="ECO:0000256" key="1">
    <source>
        <dbReference type="ARBA" id="ARBA00022478"/>
    </source>
</evidence>
<dbReference type="InterPro" id="IPR036977">
    <property type="entry name" value="DNA_primase_Znf_CHC2"/>
</dbReference>
<keyword evidence="3 12" id="KW-0808">Transferase</keyword>
<evidence type="ECO:0000256" key="6">
    <source>
        <dbReference type="ARBA" id="ARBA00022723"/>
    </source>
</evidence>
<reference evidence="17" key="1">
    <citation type="submission" date="2016-10" db="EMBL/GenBank/DDBJ databases">
        <authorList>
            <person name="Varghese N."/>
            <person name="Submissions S."/>
        </authorList>
    </citation>
    <scope>NUCLEOTIDE SEQUENCE [LARGE SCALE GENOMIC DNA]</scope>
    <source>
        <strain evidence="17">XBD1002</strain>
    </source>
</reference>